<reference evidence="6 7" key="1">
    <citation type="submission" date="2024-05" db="EMBL/GenBank/DDBJ databases">
        <authorList>
            <person name="Zhao H."/>
            <person name="Xu Y."/>
            <person name="Lin S."/>
            <person name="Spain J.C."/>
            <person name="Zhou N.-Y."/>
        </authorList>
    </citation>
    <scope>NUCLEOTIDE SEQUENCE [LARGE SCALE GENOMIC DNA]</scope>
    <source>
        <strain evidence="6 7">NEAU-NG30</strain>
    </source>
</reference>
<evidence type="ECO:0000256" key="4">
    <source>
        <dbReference type="ARBA" id="ARBA00023014"/>
    </source>
</evidence>
<dbReference type="PANTHER" id="PTHR43273">
    <property type="entry name" value="ANAEROBIC SULFATASE-MATURATING ENZYME HOMOLOG ASLB-RELATED"/>
    <property type="match status" value="1"/>
</dbReference>
<evidence type="ECO:0000256" key="1">
    <source>
        <dbReference type="ARBA" id="ARBA00022691"/>
    </source>
</evidence>
<dbReference type="SFLD" id="SFLDS00029">
    <property type="entry name" value="Radical_SAM"/>
    <property type="match status" value="1"/>
</dbReference>
<dbReference type="InterPro" id="IPR023867">
    <property type="entry name" value="Sulphatase_maturase_rSAM"/>
</dbReference>
<name>A0ABV0LQC9_9PSEU</name>
<organism evidence="6 7">
    <name type="scientific">Amycolatopsis melonis</name>
    <dbReference type="NCBI Taxonomy" id="3156488"/>
    <lineage>
        <taxon>Bacteria</taxon>
        <taxon>Bacillati</taxon>
        <taxon>Actinomycetota</taxon>
        <taxon>Actinomycetes</taxon>
        <taxon>Pseudonocardiales</taxon>
        <taxon>Pseudonocardiaceae</taxon>
        <taxon>Amycolatopsis</taxon>
    </lineage>
</organism>
<comment type="caution">
    <text evidence="6">The sequence shown here is derived from an EMBL/GenBank/DDBJ whole genome shotgun (WGS) entry which is preliminary data.</text>
</comment>
<dbReference type="RefSeq" id="WP_348955543.1">
    <property type="nucleotide sequence ID" value="NZ_JBDZYD010000015.1"/>
</dbReference>
<proteinExistence type="predicted"/>
<keyword evidence="7" id="KW-1185">Reference proteome</keyword>
<protein>
    <submittedName>
        <fullName evidence="6">Radical SAM protein</fullName>
    </submittedName>
</protein>
<feature type="domain" description="Radical SAM core" evidence="5">
    <location>
        <begin position="59"/>
        <end position="228"/>
    </location>
</feature>
<dbReference type="InterPro" id="IPR007197">
    <property type="entry name" value="rSAM"/>
</dbReference>
<accession>A0ABV0LQC9</accession>
<keyword evidence="4" id="KW-0411">Iron-sulfur</keyword>
<dbReference type="Gene3D" id="3.20.20.70">
    <property type="entry name" value="Aldolase class I"/>
    <property type="match status" value="1"/>
</dbReference>
<dbReference type="InterPro" id="IPR013785">
    <property type="entry name" value="Aldolase_TIM"/>
</dbReference>
<keyword evidence="3" id="KW-0408">Iron</keyword>
<sequence length="393" mass="42036">MRLIQGESQYWAVGRNFVARVPPDRLGADGRPTPETAESLEARDRAMTPASEVFGLTVLVTTKCNLACSYCFQNAELPKPGGGSPLRIPGSNLDDTKVADIMAFTRKRMAELGKTSVNLVLFGGEPTMYLDSCVRLLDGCRDIGLAGAAMISNGTLLTAPAAATLENAGLQWVQITLDGDKAEHDRSRITIGGRGTFEQILRNVEEASAKTTLKWHLRVILNEDSIKSVDGLVGRLADRLEPDRFMMTFSLVYDVGLGYEKTMQHSADLGHRLADLHRQAIDAGFTVGAPRIVDCQFCAETGGTTGAVVNSDGSLYSCYHSAGQPGYDLGTVTAGYEPGKVASRWVNCGYETEGVDEAAARLQGDIVDAAILDHLYAKGRLGKVAGLPAPAGH</sequence>
<dbReference type="Proteomes" id="UP001440984">
    <property type="component" value="Unassembled WGS sequence"/>
</dbReference>
<dbReference type="PANTHER" id="PTHR43273:SF8">
    <property type="entry name" value="RADICAL SAM DOMAIN PROTEIN"/>
    <property type="match status" value="1"/>
</dbReference>
<evidence type="ECO:0000256" key="3">
    <source>
        <dbReference type="ARBA" id="ARBA00023004"/>
    </source>
</evidence>
<gene>
    <name evidence="6" type="ORF">ABJI51_35875</name>
</gene>
<evidence type="ECO:0000313" key="6">
    <source>
        <dbReference type="EMBL" id="MEQ0564485.1"/>
    </source>
</evidence>
<dbReference type="InterPro" id="IPR058240">
    <property type="entry name" value="rSAM_sf"/>
</dbReference>
<evidence type="ECO:0000313" key="7">
    <source>
        <dbReference type="Proteomes" id="UP001440984"/>
    </source>
</evidence>
<dbReference type="Pfam" id="PF04055">
    <property type="entry name" value="Radical_SAM"/>
    <property type="match status" value="1"/>
</dbReference>
<dbReference type="CDD" id="cd01335">
    <property type="entry name" value="Radical_SAM"/>
    <property type="match status" value="1"/>
</dbReference>
<dbReference type="SFLD" id="SFLDG01067">
    <property type="entry name" value="SPASM/twitch_domain_containing"/>
    <property type="match status" value="1"/>
</dbReference>
<dbReference type="EMBL" id="JBDZYD010000015">
    <property type="protein sequence ID" value="MEQ0564485.1"/>
    <property type="molecule type" value="Genomic_DNA"/>
</dbReference>
<evidence type="ECO:0000256" key="2">
    <source>
        <dbReference type="ARBA" id="ARBA00022723"/>
    </source>
</evidence>
<evidence type="ECO:0000259" key="5">
    <source>
        <dbReference type="Pfam" id="PF04055"/>
    </source>
</evidence>
<keyword evidence="1" id="KW-0949">S-adenosyl-L-methionine</keyword>
<keyword evidence="2" id="KW-0479">Metal-binding</keyword>
<dbReference type="SUPFAM" id="SSF102114">
    <property type="entry name" value="Radical SAM enzymes"/>
    <property type="match status" value="1"/>
</dbReference>